<evidence type="ECO:0000256" key="1">
    <source>
        <dbReference type="ARBA" id="ARBA00022475"/>
    </source>
</evidence>
<dbReference type="Pfam" id="PF06305">
    <property type="entry name" value="LapA_dom"/>
    <property type="match status" value="1"/>
</dbReference>
<dbReference type="Proteomes" id="UP000092695">
    <property type="component" value="Chromosome"/>
</dbReference>
<evidence type="ECO:0000256" key="5">
    <source>
        <dbReference type="SAM" id="Coils"/>
    </source>
</evidence>
<proteinExistence type="predicted"/>
<dbReference type="KEGG" id="woc:BA177_09835"/>
<evidence type="ECO:0000313" key="8">
    <source>
        <dbReference type="EMBL" id="ANO51459.1"/>
    </source>
</evidence>
<dbReference type="STRING" id="1548547.BA177_09835"/>
<feature type="domain" description="Lipopolysaccharide assembly protein A" evidence="7">
    <location>
        <begin position="25"/>
        <end position="86"/>
    </location>
</feature>
<sequence length="98" mass="10992">MFKKIAVIFVVLIIIAVMVVFTDRNPGQLPLDLAFGVVEPSIVLAISLTFVAGWVFGLLCTCLFIMRLVNDRRRLRSALRQTESEVSRLRNMPIADAD</sequence>
<keyword evidence="2 6" id="KW-0812">Transmembrane</keyword>
<keyword evidence="1" id="KW-1003">Cell membrane</keyword>
<keyword evidence="5" id="KW-0175">Coiled coil</keyword>
<dbReference type="RefSeq" id="WP_068615815.1">
    <property type="nucleotide sequence ID" value="NZ_CP016268.1"/>
</dbReference>
<dbReference type="EMBL" id="CP016268">
    <property type="protein sequence ID" value="ANO51459.1"/>
    <property type="molecule type" value="Genomic_DNA"/>
</dbReference>
<keyword evidence="9" id="KW-1185">Reference proteome</keyword>
<name>A0A193LGG8_9GAMM</name>
<keyword evidence="3 6" id="KW-1133">Transmembrane helix</keyword>
<protein>
    <recommendedName>
        <fullName evidence="7">Lipopolysaccharide assembly protein A domain-containing protein</fullName>
    </recommendedName>
</protein>
<feature type="transmembrane region" description="Helical" evidence="6">
    <location>
        <begin position="5"/>
        <end position="22"/>
    </location>
</feature>
<organism evidence="8 9">
    <name type="scientific">Woeseia oceani</name>
    <dbReference type="NCBI Taxonomy" id="1548547"/>
    <lineage>
        <taxon>Bacteria</taxon>
        <taxon>Pseudomonadati</taxon>
        <taxon>Pseudomonadota</taxon>
        <taxon>Gammaproteobacteria</taxon>
        <taxon>Woeseiales</taxon>
        <taxon>Woeseiaceae</taxon>
        <taxon>Woeseia</taxon>
    </lineage>
</organism>
<feature type="transmembrane region" description="Helical" evidence="6">
    <location>
        <begin position="42"/>
        <end position="66"/>
    </location>
</feature>
<evidence type="ECO:0000256" key="4">
    <source>
        <dbReference type="ARBA" id="ARBA00023136"/>
    </source>
</evidence>
<evidence type="ECO:0000256" key="2">
    <source>
        <dbReference type="ARBA" id="ARBA00022692"/>
    </source>
</evidence>
<feature type="coiled-coil region" evidence="5">
    <location>
        <begin position="65"/>
        <end position="92"/>
    </location>
</feature>
<reference evidence="8 9" key="1">
    <citation type="submission" date="2016-06" db="EMBL/GenBank/DDBJ databases">
        <title>Complete genome sequence of a deep-branching marine Gamma Proteobacterium Woeseia oceani type strain XK5.</title>
        <authorList>
            <person name="Mu D."/>
            <person name="Du Z."/>
        </authorList>
    </citation>
    <scope>NUCLEOTIDE SEQUENCE [LARGE SCALE GENOMIC DNA]</scope>
    <source>
        <strain evidence="8 9">XK5</strain>
    </source>
</reference>
<evidence type="ECO:0000256" key="6">
    <source>
        <dbReference type="SAM" id="Phobius"/>
    </source>
</evidence>
<evidence type="ECO:0000256" key="3">
    <source>
        <dbReference type="ARBA" id="ARBA00022989"/>
    </source>
</evidence>
<evidence type="ECO:0000259" key="7">
    <source>
        <dbReference type="Pfam" id="PF06305"/>
    </source>
</evidence>
<dbReference type="AlphaFoldDB" id="A0A193LGG8"/>
<dbReference type="InterPro" id="IPR010445">
    <property type="entry name" value="LapA_dom"/>
</dbReference>
<keyword evidence="4 6" id="KW-0472">Membrane</keyword>
<evidence type="ECO:0000313" key="9">
    <source>
        <dbReference type="Proteomes" id="UP000092695"/>
    </source>
</evidence>
<accession>A0A193LGG8</accession>
<gene>
    <name evidence="8" type="ORF">BA177_09835</name>
</gene>
<dbReference type="GO" id="GO:0005886">
    <property type="term" value="C:plasma membrane"/>
    <property type="evidence" value="ECO:0007669"/>
    <property type="project" value="InterPro"/>
</dbReference>